<reference evidence="2 3" key="1">
    <citation type="submission" date="2017-03" db="EMBL/GenBank/DDBJ databases">
        <title>Sulfur activation and transportation mechanism of thermophilic Archaea Acidianus manzaensis YN-25.</title>
        <authorList>
            <person name="Ma Y."/>
            <person name="Yang Y."/>
            <person name="Xia J."/>
        </authorList>
    </citation>
    <scope>NUCLEOTIDE SEQUENCE [LARGE SCALE GENOMIC DNA]</scope>
    <source>
        <strain evidence="2 3">YN-25</strain>
    </source>
</reference>
<protein>
    <recommendedName>
        <fullName evidence="4">DUF308 domain-containing protein</fullName>
    </recommendedName>
</protein>
<evidence type="ECO:0008006" key="4">
    <source>
        <dbReference type="Google" id="ProtNLM"/>
    </source>
</evidence>
<feature type="transmembrane region" description="Helical" evidence="1">
    <location>
        <begin position="12"/>
        <end position="31"/>
    </location>
</feature>
<dbReference type="RefSeq" id="WP_148692531.1">
    <property type="nucleotide sequence ID" value="NZ_CP020477.1"/>
</dbReference>
<organism evidence="2 3">
    <name type="scientific">Acidianus manzaensis</name>
    <dbReference type="NCBI Taxonomy" id="282676"/>
    <lineage>
        <taxon>Archaea</taxon>
        <taxon>Thermoproteota</taxon>
        <taxon>Thermoprotei</taxon>
        <taxon>Sulfolobales</taxon>
        <taxon>Sulfolobaceae</taxon>
        <taxon>Acidianus</taxon>
    </lineage>
</organism>
<feature type="transmembrane region" description="Helical" evidence="1">
    <location>
        <begin position="134"/>
        <end position="152"/>
    </location>
</feature>
<evidence type="ECO:0000313" key="2">
    <source>
        <dbReference type="EMBL" id="ARM76737.1"/>
    </source>
</evidence>
<dbReference type="STRING" id="282676.B6F84_12420"/>
<dbReference type="OrthoDB" id="384358at2157"/>
<keyword evidence="3" id="KW-1185">Reference proteome</keyword>
<sequence length="178" mass="20510">MPRKFRLNPKPYQLLRIAVLFLLFYSFTFSFTQFQGIYAYLSAIISSLLILLFGNYTRVAFNQMSEEYSLLTKIFPIIIVGPILYILGIFLIATYPILYLLQYAGMILVLAYLLEFAMEVMRLGTHFARKEIKISSYIIFGSLIAFVILGVIPYAFLLTISSALLYLGINNILYYLNK</sequence>
<dbReference type="KEGG" id="aman:B6F84_12420"/>
<gene>
    <name evidence="2" type="ORF">B6F84_12420</name>
</gene>
<evidence type="ECO:0000256" key="1">
    <source>
        <dbReference type="SAM" id="Phobius"/>
    </source>
</evidence>
<evidence type="ECO:0000313" key="3">
    <source>
        <dbReference type="Proteomes" id="UP000193404"/>
    </source>
</evidence>
<proteinExistence type="predicted"/>
<dbReference type="GeneID" id="41591742"/>
<keyword evidence="1" id="KW-0812">Transmembrane</keyword>
<accession>A0A1W6K2M1</accession>
<feature type="transmembrane region" description="Helical" evidence="1">
    <location>
        <begin position="68"/>
        <end position="91"/>
    </location>
</feature>
<dbReference type="AlphaFoldDB" id="A0A1W6K2M1"/>
<keyword evidence="1" id="KW-0472">Membrane</keyword>
<feature type="transmembrane region" description="Helical" evidence="1">
    <location>
        <begin position="37"/>
        <end position="56"/>
    </location>
</feature>
<name>A0A1W6K2M1_9CREN</name>
<feature type="transmembrane region" description="Helical" evidence="1">
    <location>
        <begin position="97"/>
        <end position="114"/>
    </location>
</feature>
<dbReference type="EMBL" id="CP020477">
    <property type="protein sequence ID" value="ARM76737.1"/>
    <property type="molecule type" value="Genomic_DNA"/>
</dbReference>
<keyword evidence="1" id="KW-1133">Transmembrane helix</keyword>
<dbReference type="Proteomes" id="UP000193404">
    <property type="component" value="Chromosome"/>
</dbReference>